<organism evidence="1 2">
    <name type="scientific">Paenibacillus lycopersici</name>
    <dbReference type="NCBI Taxonomy" id="2704462"/>
    <lineage>
        <taxon>Bacteria</taxon>
        <taxon>Bacillati</taxon>
        <taxon>Bacillota</taxon>
        <taxon>Bacilli</taxon>
        <taxon>Bacillales</taxon>
        <taxon>Paenibacillaceae</taxon>
        <taxon>Paenibacillus</taxon>
    </lineage>
</organism>
<dbReference type="KEGG" id="plyc:GXP70_22325"/>
<accession>A0A6C0FZ87</accession>
<keyword evidence="2" id="KW-1185">Reference proteome</keyword>
<dbReference type="AlphaFoldDB" id="A0A6C0FZ87"/>
<name>A0A6C0FZ87_9BACL</name>
<evidence type="ECO:0000313" key="1">
    <source>
        <dbReference type="EMBL" id="QHT62448.1"/>
    </source>
</evidence>
<dbReference type="EMBL" id="CP048209">
    <property type="protein sequence ID" value="QHT62448.1"/>
    <property type="molecule type" value="Genomic_DNA"/>
</dbReference>
<evidence type="ECO:0000313" key="2">
    <source>
        <dbReference type="Proteomes" id="UP000476064"/>
    </source>
</evidence>
<dbReference type="Proteomes" id="UP000476064">
    <property type="component" value="Chromosome"/>
</dbReference>
<gene>
    <name evidence="1" type="ORF">GXP70_22325</name>
</gene>
<reference evidence="1 2" key="1">
    <citation type="submission" date="2020-01" db="EMBL/GenBank/DDBJ databases">
        <title>Paenibacillus sp. nov., isolated from tomato rhizosphere.</title>
        <authorList>
            <person name="Weon H.-Y."/>
            <person name="Lee S.A."/>
        </authorList>
    </citation>
    <scope>NUCLEOTIDE SEQUENCE [LARGE SCALE GENOMIC DNA]</scope>
    <source>
        <strain evidence="1 2">12200R-189</strain>
    </source>
</reference>
<protein>
    <submittedName>
        <fullName evidence="1">Uncharacterized protein</fullName>
    </submittedName>
</protein>
<proteinExistence type="predicted"/>
<sequence length="628" mass="70377">MLSVRNAAAMLHCEEDGSLLALTDLARGTRWELDGDSLVYETAAPAGAAAGASGQPPLQRLTPVGASASGESSLTVAYRAGEEDVRLRFDMRERFVEVRLLAEGLKAAAAVSLPGSFAPAGESLEIVLPIMQGMLWKGKGEPFDWRLGESRHGGYSMPIVGYMSSTGGLLVTAETQDDLELRVVKRGNGKFGAAYMQTASLGTIRYDRVARLYVTAPDIVAIAKTYRSKIVEQGRFKGWEEKIAERPGLERLFGSLMCFIGYCQDDLDYAKECEKLRRFGFDRALIYPARFNTYNNDIRMGGLPPIHLSRETVAQIKRLGYDLAPWSWINEALDDKSAYVNRIYRKDAAGSRIPHWGIDDQRWYWCCTTFMEQFQRNANAGEFADMTWDHFDVIACAANNECHATDHPAHPGRPLSRTEDREWIKKLLVAGQNGSRAVSSEGFNDAYAAEYDLGSVKALPMFNRWPFWPVPLTSLVYHDSMIHSWWEMHSYNNPYFGRLNGSNMYEYGGGRPRIQASMDALMGTPPDVFPFGAQYMWTGKGSETFAYRYRFEDPEVQFALREALPVAQLHRRIGKQEMVHFKMLSEDGNVQETAFADGTRIIANFSGSLRGDIPGQDPVHAESWRSTL</sequence>
<dbReference type="RefSeq" id="WP_162358881.1">
    <property type="nucleotide sequence ID" value="NZ_CP048209.1"/>
</dbReference>